<evidence type="ECO:0000313" key="2">
    <source>
        <dbReference type="EMBL" id="WIM05243.1"/>
    </source>
</evidence>
<dbReference type="KEGG" id="npv:OHM77_11140"/>
<dbReference type="EMBL" id="CP107246">
    <property type="protein sequence ID" value="WIM05243.1"/>
    <property type="molecule type" value="Genomic_DNA"/>
</dbReference>
<reference evidence="2" key="1">
    <citation type="journal article" date="2023" name="Nat. Microbiol.">
        <title>Enrichment and characterization of a nitric oxide-reducing microbial community in a continuous bioreactor.</title>
        <authorList>
            <person name="Garrido-Amador P."/>
            <person name="Stortenbeker N."/>
            <person name="Wessels H.J.C.T."/>
            <person name="Speth D.R."/>
            <person name="Garcia-Heredia I."/>
            <person name="Kartal B."/>
        </authorList>
    </citation>
    <scope>NUCLEOTIDE SEQUENCE</scope>
    <source>
        <strain evidence="2">MAG1</strain>
    </source>
</reference>
<accession>A0AA49FKG1</accession>
<comment type="similarity">
    <text evidence="1">Belongs to the bactofilin family.</text>
</comment>
<proteinExistence type="inferred from homology"/>
<evidence type="ECO:0000256" key="1">
    <source>
        <dbReference type="ARBA" id="ARBA00044755"/>
    </source>
</evidence>
<dbReference type="AlphaFoldDB" id="A0AA49FKG1"/>
<name>A0AA49FKG1_9PROT</name>
<dbReference type="PANTHER" id="PTHR35024:SF4">
    <property type="entry name" value="POLYMER-FORMING CYTOSKELETAL PROTEIN"/>
    <property type="match status" value="1"/>
</dbReference>
<organism evidence="2">
    <name type="scientific">Candidatus Nitricoxidivorans perseverans</name>
    <dbReference type="NCBI Taxonomy" id="2975601"/>
    <lineage>
        <taxon>Bacteria</taxon>
        <taxon>Pseudomonadati</taxon>
        <taxon>Pseudomonadota</taxon>
        <taxon>Betaproteobacteria</taxon>
        <taxon>Nitrosomonadales</taxon>
        <taxon>Sterolibacteriaceae</taxon>
        <taxon>Candidatus Nitricoxidivorans</taxon>
    </lineage>
</organism>
<dbReference type="Pfam" id="PF04519">
    <property type="entry name" value="Bactofilin"/>
    <property type="match status" value="1"/>
</dbReference>
<gene>
    <name evidence="2" type="ORF">OHM77_11140</name>
</gene>
<protein>
    <submittedName>
        <fullName evidence="2">Polymer-forming cytoskeletal protein</fullName>
    </submittedName>
</protein>
<dbReference type="InterPro" id="IPR007607">
    <property type="entry name" value="BacA/B"/>
</dbReference>
<dbReference type="Proteomes" id="UP001234916">
    <property type="component" value="Chromosome"/>
</dbReference>
<sequence length="134" mass="14361">MIFHKTSKPQTRIDSLIGAGTVITGDITYSGGLRVDGEVKGNVRSTDEQPSTLVISEHARIEGEISVSHLVINGTVIGPVHSSEFLELQTRARVTGDMEYNTIEMHLGAVVQGRLVHQGTPAKTAVELKLASSN</sequence>
<dbReference type="PANTHER" id="PTHR35024">
    <property type="entry name" value="HYPOTHETICAL CYTOSOLIC PROTEIN"/>
    <property type="match status" value="1"/>
</dbReference>